<evidence type="ECO:0000313" key="3">
    <source>
        <dbReference type="Proteomes" id="UP000436088"/>
    </source>
</evidence>
<protein>
    <submittedName>
        <fullName evidence="2">RNFputative</fullName>
    </submittedName>
</protein>
<dbReference type="Gene3D" id="1.25.40.10">
    <property type="entry name" value="Tetratricopeptide repeat domain"/>
    <property type="match status" value="1"/>
</dbReference>
<dbReference type="Proteomes" id="UP000436088">
    <property type="component" value="Unassembled WGS sequence"/>
</dbReference>
<name>A0A6A2YWC0_HIBSY</name>
<comment type="caution">
    <text evidence="2">The sequence shown here is derived from an EMBL/GenBank/DDBJ whole genome shotgun (WGS) entry which is preliminary data.</text>
</comment>
<comment type="similarity">
    <text evidence="1">Belongs to the PPR family. P subfamily.</text>
</comment>
<evidence type="ECO:0000256" key="1">
    <source>
        <dbReference type="ARBA" id="ARBA00007626"/>
    </source>
</evidence>
<dbReference type="PANTHER" id="PTHR45717:SF15">
    <property type="entry name" value="AGL218WP"/>
    <property type="match status" value="1"/>
</dbReference>
<proteinExistence type="inferred from homology"/>
<accession>A0A6A2YWC0</accession>
<dbReference type="GO" id="GO:0005739">
    <property type="term" value="C:mitochondrion"/>
    <property type="evidence" value="ECO:0007669"/>
    <property type="project" value="TreeGrafter"/>
</dbReference>
<dbReference type="PANTHER" id="PTHR45717">
    <property type="entry name" value="OS12G0527900 PROTEIN"/>
    <property type="match status" value="1"/>
</dbReference>
<dbReference type="InterPro" id="IPR011990">
    <property type="entry name" value="TPR-like_helical_dom_sf"/>
</dbReference>
<sequence>MADNGCQIGPLTWDAHVKLYVEAGELEKADSILQKAFQAEEAKPMFNSFMVVMEQYSKRGDIHNTEKMLHRMKQAGYVARLRQFQTLVESYRNAKAPAYGIRERMLAENIFPNKYLAAQLAEVDAFRRTSVSDLLE</sequence>
<keyword evidence="3" id="KW-1185">Reference proteome</keyword>
<evidence type="ECO:0000313" key="2">
    <source>
        <dbReference type="EMBL" id="KAE8683610.1"/>
    </source>
</evidence>
<dbReference type="AlphaFoldDB" id="A0A6A2YWC0"/>
<organism evidence="2 3">
    <name type="scientific">Hibiscus syriacus</name>
    <name type="common">Rose of Sharon</name>
    <dbReference type="NCBI Taxonomy" id="106335"/>
    <lineage>
        <taxon>Eukaryota</taxon>
        <taxon>Viridiplantae</taxon>
        <taxon>Streptophyta</taxon>
        <taxon>Embryophyta</taxon>
        <taxon>Tracheophyta</taxon>
        <taxon>Spermatophyta</taxon>
        <taxon>Magnoliopsida</taxon>
        <taxon>eudicotyledons</taxon>
        <taxon>Gunneridae</taxon>
        <taxon>Pentapetalae</taxon>
        <taxon>rosids</taxon>
        <taxon>malvids</taxon>
        <taxon>Malvales</taxon>
        <taxon>Malvaceae</taxon>
        <taxon>Malvoideae</taxon>
        <taxon>Hibiscus</taxon>
    </lineage>
</organism>
<dbReference type="EMBL" id="VEPZ02001264">
    <property type="protein sequence ID" value="KAE8683610.1"/>
    <property type="molecule type" value="Genomic_DNA"/>
</dbReference>
<gene>
    <name evidence="2" type="ORF">F3Y22_tig00111199pilonHSYRG00106</name>
</gene>
<reference evidence="2" key="1">
    <citation type="submission" date="2019-09" db="EMBL/GenBank/DDBJ databases">
        <title>Draft genome information of white flower Hibiscus syriacus.</title>
        <authorList>
            <person name="Kim Y.-M."/>
        </authorList>
    </citation>
    <scope>NUCLEOTIDE SEQUENCE [LARGE SCALE GENOMIC DNA]</scope>
    <source>
        <strain evidence="2">YM2019G1</strain>
    </source>
</reference>